<feature type="region of interest" description="Disordered" evidence="8">
    <location>
        <begin position="648"/>
        <end position="779"/>
    </location>
</feature>
<feature type="compositionally biased region" description="Low complexity" evidence="8">
    <location>
        <begin position="245"/>
        <end position="256"/>
    </location>
</feature>
<proteinExistence type="inferred from homology"/>
<feature type="region of interest" description="Disordered" evidence="8">
    <location>
        <begin position="92"/>
        <end position="150"/>
    </location>
</feature>
<dbReference type="InterPro" id="IPR055065">
    <property type="entry name" value="OB_MCM10"/>
</dbReference>
<organism evidence="11 12">
    <name type="scientific">Lophiotrema nucula</name>
    <dbReference type="NCBI Taxonomy" id="690887"/>
    <lineage>
        <taxon>Eukaryota</taxon>
        <taxon>Fungi</taxon>
        <taxon>Dikarya</taxon>
        <taxon>Ascomycota</taxon>
        <taxon>Pezizomycotina</taxon>
        <taxon>Dothideomycetes</taxon>
        <taxon>Pleosporomycetidae</taxon>
        <taxon>Pleosporales</taxon>
        <taxon>Lophiotremataceae</taxon>
        <taxon>Lophiotrema</taxon>
    </lineage>
</organism>
<keyword evidence="12" id="KW-1185">Reference proteome</keyword>
<dbReference type="Pfam" id="PF09329">
    <property type="entry name" value="zf-primase"/>
    <property type="match status" value="1"/>
</dbReference>
<dbReference type="OrthoDB" id="202825at2759"/>
<feature type="compositionally biased region" description="Low complexity" evidence="8">
    <location>
        <begin position="285"/>
        <end position="308"/>
    </location>
</feature>
<evidence type="ECO:0000256" key="6">
    <source>
        <dbReference type="ARBA" id="ARBA00022833"/>
    </source>
</evidence>
<dbReference type="GO" id="GO:0006270">
    <property type="term" value="P:DNA replication initiation"/>
    <property type="evidence" value="ECO:0007669"/>
    <property type="project" value="InterPro"/>
</dbReference>
<protein>
    <submittedName>
        <fullName evidence="11">Uncharacterized protein</fullName>
    </submittedName>
</protein>
<keyword evidence="5" id="KW-0863">Zinc-finger</keyword>
<evidence type="ECO:0000313" key="12">
    <source>
        <dbReference type="Proteomes" id="UP000799770"/>
    </source>
</evidence>
<dbReference type="InterPro" id="IPR012340">
    <property type="entry name" value="NA-bd_OB-fold"/>
</dbReference>
<feature type="domain" description="MCM10 OB-fold" evidence="10">
    <location>
        <begin position="337"/>
        <end position="480"/>
    </location>
</feature>
<comment type="subcellular location">
    <subcellularLocation>
        <location evidence="1">Nucleus</location>
    </subcellularLocation>
</comment>
<feature type="compositionally biased region" description="Polar residues" evidence="8">
    <location>
        <begin position="171"/>
        <end position="193"/>
    </location>
</feature>
<name>A0A6A5YZ06_9PLEO</name>
<evidence type="ECO:0000256" key="4">
    <source>
        <dbReference type="ARBA" id="ARBA00022723"/>
    </source>
</evidence>
<evidence type="ECO:0000259" key="10">
    <source>
        <dbReference type="Pfam" id="PF22379"/>
    </source>
</evidence>
<dbReference type="AlphaFoldDB" id="A0A6A5YZ06"/>
<dbReference type="Gene3D" id="2.40.50.140">
    <property type="entry name" value="Nucleic acid-binding proteins"/>
    <property type="match status" value="1"/>
</dbReference>
<sequence length="797" mass="87192">MIVRESPKSKVAGRPQNWPPRSPHEALLSSPSGRKKYERQQRNSVSPSPSKRRPLSRALLDDGVKDDEDEDEETLQLQLAEIQARLKLKKLQKAKQIADDVDGGSTRAPSRPGTAPGLRRVELPRPEPDVQVPVSPVRHRRAVDEQTSPARVRLGIDKGLKAQDVSLKRATSFSSRLQSATSGTLSRANSTRTAEAPKGKSFSERIAESRNKDREDQDKHTRIENSRSHGFNLKNIPGLRDGTASRSGSSLSSGTRGSRETAPKRSTGLTSSRSTGDIKSTLTPRPASGFSARSGSSRAPSAASQAPSDDVKSSAFERYSRIADLDNSSEAASFESFSSLHLKTREMEHTTLTRTLDGKTIFTIPQLLKSVRGPSYDPPDMENDFVVMGIICAKSGALDTKLKNRDQSTNKSDTDANNNSRKFMVLRLTDLKYEIELFLFDTGFESFWKLPEGTLIAVLNPDIMPPKNRDTGKFSLKLASSDDTILEVGTSRDLDFCHSIKKDGKQCTQWIDSRKTEHCDFHIELQVEKSKRGRMEVNTMTGFGKGPGGGRHGMFGGGSTGRAGNSKGDQQLRREGKFHDKYLHETMYITPTAGAAARLLDDENSGFERGGSRADHHRKRLADQERERELAKKLGQVGTGAGGDYMRVKAAADPSNPNLPVLGDTSAKEASTKSQPEDRLGLLGKKADDVHLSPVKRKRIPSSSTSGPSITSSKSSLAHTREPIGWGGAYKRGLLLPPNSPTKQSSFRTERENSPAKKKARLLLPEKGIREPGRDSLGGLDVGLLAAMDEDDDLEIV</sequence>
<keyword evidence="7" id="KW-0539">Nucleus</keyword>
<accession>A0A6A5YZ06</accession>
<feature type="compositionally biased region" description="Basic and acidic residues" evidence="8">
    <location>
        <begin position="119"/>
        <end position="128"/>
    </location>
</feature>
<dbReference type="InterPro" id="IPR015408">
    <property type="entry name" value="Znf_Mcm10/DnaG"/>
</dbReference>
<feature type="compositionally biased region" description="Basic and acidic residues" evidence="8">
    <location>
        <begin position="195"/>
        <end position="227"/>
    </location>
</feature>
<feature type="region of interest" description="Disordered" evidence="8">
    <location>
        <begin position="171"/>
        <end position="313"/>
    </location>
</feature>
<dbReference type="InterPro" id="IPR040184">
    <property type="entry name" value="Mcm10"/>
</dbReference>
<feature type="region of interest" description="Disordered" evidence="8">
    <location>
        <begin position="603"/>
        <end position="627"/>
    </location>
</feature>
<gene>
    <name evidence="11" type="ORF">BDV96DRAFT_602856</name>
</gene>
<dbReference type="EMBL" id="ML977333">
    <property type="protein sequence ID" value="KAF2111817.1"/>
    <property type="molecule type" value="Genomic_DNA"/>
</dbReference>
<evidence type="ECO:0000313" key="11">
    <source>
        <dbReference type="EMBL" id="KAF2111817.1"/>
    </source>
</evidence>
<evidence type="ECO:0000256" key="8">
    <source>
        <dbReference type="SAM" id="MobiDB-lite"/>
    </source>
</evidence>
<dbReference type="PANTHER" id="PTHR13454:SF11">
    <property type="entry name" value="PROTEIN MCM10 HOMOLOG"/>
    <property type="match status" value="1"/>
</dbReference>
<reference evidence="11" key="1">
    <citation type="journal article" date="2020" name="Stud. Mycol.">
        <title>101 Dothideomycetes genomes: a test case for predicting lifestyles and emergence of pathogens.</title>
        <authorList>
            <person name="Haridas S."/>
            <person name="Albert R."/>
            <person name="Binder M."/>
            <person name="Bloem J."/>
            <person name="Labutti K."/>
            <person name="Salamov A."/>
            <person name="Andreopoulos B."/>
            <person name="Baker S."/>
            <person name="Barry K."/>
            <person name="Bills G."/>
            <person name="Bluhm B."/>
            <person name="Cannon C."/>
            <person name="Castanera R."/>
            <person name="Culley D."/>
            <person name="Daum C."/>
            <person name="Ezra D."/>
            <person name="Gonzalez J."/>
            <person name="Henrissat B."/>
            <person name="Kuo A."/>
            <person name="Liang C."/>
            <person name="Lipzen A."/>
            <person name="Lutzoni F."/>
            <person name="Magnuson J."/>
            <person name="Mondo S."/>
            <person name="Nolan M."/>
            <person name="Ohm R."/>
            <person name="Pangilinan J."/>
            <person name="Park H.-J."/>
            <person name="Ramirez L."/>
            <person name="Alfaro M."/>
            <person name="Sun H."/>
            <person name="Tritt A."/>
            <person name="Yoshinaga Y."/>
            <person name="Zwiers L.-H."/>
            <person name="Turgeon B."/>
            <person name="Goodwin S."/>
            <person name="Spatafora J."/>
            <person name="Crous P."/>
            <person name="Grigoriev I."/>
        </authorList>
    </citation>
    <scope>NUCLEOTIDE SEQUENCE</scope>
    <source>
        <strain evidence="11">CBS 627.86</strain>
    </source>
</reference>
<dbReference type="GO" id="GO:0008270">
    <property type="term" value="F:zinc ion binding"/>
    <property type="evidence" value="ECO:0007669"/>
    <property type="project" value="UniProtKB-KW"/>
</dbReference>
<evidence type="ECO:0000256" key="5">
    <source>
        <dbReference type="ARBA" id="ARBA00022771"/>
    </source>
</evidence>
<evidence type="ECO:0000259" key="9">
    <source>
        <dbReference type="Pfam" id="PF09329"/>
    </source>
</evidence>
<dbReference type="GO" id="GO:0003697">
    <property type="term" value="F:single-stranded DNA binding"/>
    <property type="evidence" value="ECO:0007669"/>
    <property type="project" value="InterPro"/>
</dbReference>
<feature type="compositionally biased region" description="Low complexity" evidence="8">
    <location>
        <begin position="701"/>
        <end position="716"/>
    </location>
</feature>
<feature type="compositionally biased region" description="Basic and acidic residues" evidence="8">
    <location>
        <begin position="666"/>
        <end position="691"/>
    </location>
</feature>
<dbReference type="GO" id="GO:0043596">
    <property type="term" value="C:nuclear replication fork"/>
    <property type="evidence" value="ECO:0007669"/>
    <property type="project" value="TreeGrafter"/>
</dbReference>
<feature type="domain" description="Zinc finger Mcm10/DnaG-type" evidence="9">
    <location>
        <begin position="489"/>
        <end position="534"/>
    </location>
</feature>
<keyword evidence="3" id="KW-0235">DNA replication</keyword>
<dbReference type="Pfam" id="PF22379">
    <property type="entry name" value="OB_MCM10"/>
    <property type="match status" value="1"/>
</dbReference>
<evidence type="ECO:0000256" key="2">
    <source>
        <dbReference type="ARBA" id="ARBA00009679"/>
    </source>
</evidence>
<dbReference type="PANTHER" id="PTHR13454">
    <property type="entry name" value="PROTEIN MCM10 HOMOLOG"/>
    <property type="match status" value="1"/>
</dbReference>
<dbReference type="Proteomes" id="UP000799770">
    <property type="component" value="Unassembled WGS sequence"/>
</dbReference>
<keyword evidence="6" id="KW-0862">Zinc</keyword>
<dbReference type="FunFam" id="2.40.50.140:FF:000174">
    <property type="entry name" value="DNA replication licensing factor mcm10"/>
    <property type="match status" value="1"/>
</dbReference>
<keyword evidence="4" id="KW-0479">Metal-binding</keyword>
<evidence type="ECO:0000256" key="3">
    <source>
        <dbReference type="ARBA" id="ARBA00022705"/>
    </source>
</evidence>
<comment type="similarity">
    <text evidence="2">Belongs to the MCM10 family.</text>
</comment>
<feature type="compositionally biased region" description="Low complexity" evidence="8">
    <location>
        <begin position="265"/>
        <end position="275"/>
    </location>
</feature>
<dbReference type="GO" id="GO:0003688">
    <property type="term" value="F:DNA replication origin binding"/>
    <property type="evidence" value="ECO:0007669"/>
    <property type="project" value="TreeGrafter"/>
</dbReference>
<feature type="region of interest" description="Disordered" evidence="8">
    <location>
        <begin position="1"/>
        <end position="72"/>
    </location>
</feature>
<evidence type="ECO:0000256" key="1">
    <source>
        <dbReference type="ARBA" id="ARBA00004123"/>
    </source>
</evidence>
<evidence type="ECO:0000256" key="7">
    <source>
        <dbReference type="ARBA" id="ARBA00023242"/>
    </source>
</evidence>